<dbReference type="CDD" id="cd01285">
    <property type="entry name" value="nucleoside_deaminase"/>
    <property type="match status" value="1"/>
</dbReference>
<dbReference type="InterPro" id="IPR016193">
    <property type="entry name" value="Cytidine_deaminase-like"/>
</dbReference>
<organism evidence="10 11">
    <name type="scientific">Coraliomargarita sinensis</name>
    <dbReference type="NCBI Taxonomy" id="2174842"/>
    <lineage>
        <taxon>Bacteria</taxon>
        <taxon>Pseudomonadati</taxon>
        <taxon>Verrucomicrobiota</taxon>
        <taxon>Opitutia</taxon>
        <taxon>Puniceicoccales</taxon>
        <taxon>Coraliomargaritaceae</taxon>
        <taxon>Coraliomargarita</taxon>
    </lineage>
</organism>
<dbReference type="InterPro" id="IPR016192">
    <property type="entry name" value="APOBEC/CMP_deaminase_Zn-bd"/>
</dbReference>
<dbReference type="RefSeq" id="WP_110129926.1">
    <property type="nucleotide sequence ID" value="NZ_QHJQ01000002.1"/>
</dbReference>
<accession>A0A317ZH48</accession>
<comment type="function">
    <text evidence="8">Catalyzes the deamination of adenosine to inosine at the wobble position 34 of tRNA(Arg2).</text>
</comment>
<evidence type="ECO:0000256" key="1">
    <source>
        <dbReference type="ARBA" id="ARBA00010669"/>
    </source>
</evidence>
<evidence type="ECO:0000256" key="3">
    <source>
        <dbReference type="ARBA" id="ARBA00022694"/>
    </source>
</evidence>
<dbReference type="EMBL" id="QHJQ01000002">
    <property type="protein sequence ID" value="PXA04925.1"/>
    <property type="molecule type" value="Genomic_DNA"/>
</dbReference>
<evidence type="ECO:0000256" key="5">
    <source>
        <dbReference type="ARBA" id="ARBA00022801"/>
    </source>
</evidence>
<evidence type="ECO:0000313" key="11">
    <source>
        <dbReference type="Proteomes" id="UP000247099"/>
    </source>
</evidence>
<reference evidence="10 11" key="1">
    <citation type="submission" date="2018-05" db="EMBL/GenBank/DDBJ databases">
        <title>Coraliomargarita sinensis sp. nov., isolated from a marine solar saltern.</title>
        <authorList>
            <person name="Zhou L.Y."/>
        </authorList>
    </citation>
    <scope>NUCLEOTIDE SEQUENCE [LARGE SCALE GENOMIC DNA]</scope>
    <source>
        <strain evidence="10 11">WN38</strain>
    </source>
</reference>
<dbReference type="GO" id="GO:0008270">
    <property type="term" value="F:zinc ion binding"/>
    <property type="evidence" value="ECO:0007669"/>
    <property type="project" value="UniProtKB-UniRule"/>
</dbReference>
<feature type="binding site" evidence="8">
    <location>
        <position position="96"/>
    </location>
    <ligand>
        <name>Zn(2+)</name>
        <dbReference type="ChEBI" id="CHEBI:29105"/>
        <note>catalytic</note>
    </ligand>
</feature>
<evidence type="ECO:0000259" key="9">
    <source>
        <dbReference type="PROSITE" id="PS51747"/>
    </source>
</evidence>
<dbReference type="SUPFAM" id="SSF53927">
    <property type="entry name" value="Cytidine deaminase-like"/>
    <property type="match status" value="1"/>
</dbReference>
<dbReference type="GO" id="GO:0002100">
    <property type="term" value="P:tRNA wobble adenosine to inosine editing"/>
    <property type="evidence" value="ECO:0007669"/>
    <property type="project" value="UniProtKB-UniRule"/>
</dbReference>
<dbReference type="InterPro" id="IPR028883">
    <property type="entry name" value="tRNA_aden_deaminase"/>
</dbReference>
<comment type="cofactor">
    <cofactor evidence="8">
        <name>Zn(2+)</name>
        <dbReference type="ChEBI" id="CHEBI:29105"/>
    </cofactor>
    <text evidence="8">Binds 1 zinc ion per subunit.</text>
</comment>
<evidence type="ECO:0000256" key="8">
    <source>
        <dbReference type="HAMAP-Rule" id="MF_00972"/>
    </source>
</evidence>
<dbReference type="EC" id="3.5.4.33" evidence="8"/>
<proteinExistence type="inferred from homology"/>
<feature type="domain" description="CMP/dCMP-type deaminase" evidence="9">
    <location>
        <begin position="15"/>
        <end position="142"/>
    </location>
</feature>
<dbReference type="GO" id="GO:0052717">
    <property type="term" value="F:tRNA-specific adenosine-34 deaminase activity"/>
    <property type="evidence" value="ECO:0007669"/>
    <property type="project" value="UniProtKB-UniRule"/>
</dbReference>
<evidence type="ECO:0000256" key="7">
    <source>
        <dbReference type="ARBA" id="ARBA00048045"/>
    </source>
</evidence>
<evidence type="ECO:0000313" key="10">
    <source>
        <dbReference type="EMBL" id="PXA04925.1"/>
    </source>
</evidence>
<dbReference type="PANTHER" id="PTHR11079:SF202">
    <property type="entry name" value="TRNA-SPECIFIC ADENOSINE DEAMINASE"/>
    <property type="match status" value="1"/>
</dbReference>
<comment type="caution">
    <text evidence="10">The sequence shown here is derived from an EMBL/GenBank/DDBJ whole genome shotgun (WGS) entry which is preliminary data.</text>
</comment>
<gene>
    <name evidence="8" type="primary">tadA</name>
    <name evidence="10" type="ORF">DDZ13_02880</name>
</gene>
<keyword evidence="11" id="KW-1185">Reference proteome</keyword>
<keyword evidence="4 8" id="KW-0479">Metal-binding</keyword>
<dbReference type="Gene3D" id="3.40.140.10">
    <property type="entry name" value="Cytidine Deaminase, domain 2"/>
    <property type="match status" value="1"/>
</dbReference>
<name>A0A317ZH48_9BACT</name>
<dbReference type="PROSITE" id="PS51747">
    <property type="entry name" value="CYT_DCMP_DEAMINASES_2"/>
    <property type="match status" value="1"/>
</dbReference>
<dbReference type="InterPro" id="IPR002125">
    <property type="entry name" value="CMP_dCMP_dom"/>
</dbReference>
<keyword evidence="5 8" id="KW-0378">Hydrolase</keyword>
<dbReference type="HAMAP" id="MF_00972">
    <property type="entry name" value="tRNA_aden_deaminase"/>
    <property type="match status" value="1"/>
</dbReference>
<dbReference type="PANTHER" id="PTHR11079">
    <property type="entry name" value="CYTOSINE DEAMINASE FAMILY MEMBER"/>
    <property type="match status" value="1"/>
</dbReference>
<dbReference type="Proteomes" id="UP000247099">
    <property type="component" value="Unassembled WGS sequence"/>
</dbReference>
<dbReference type="FunCoup" id="A0A317ZH48">
    <property type="interactions" value="353"/>
</dbReference>
<dbReference type="PROSITE" id="PS00903">
    <property type="entry name" value="CYT_DCMP_DEAMINASES_1"/>
    <property type="match status" value="1"/>
</dbReference>
<protein>
    <recommendedName>
        <fullName evidence="8">tRNA-specific adenosine deaminase</fullName>
        <ecNumber evidence="8">3.5.4.33</ecNumber>
    </recommendedName>
</protein>
<evidence type="ECO:0000256" key="6">
    <source>
        <dbReference type="ARBA" id="ARBA00022833"/>
    </source>
</evidence>
<evidence type="ECO:0000256" key="4">
    <source>
        <dbReference type="ARBA" id="ARBA00022723"/>
    </source>
</evidence>
<comment type="catalytic activity">
    <reaction evidence="7 8">
        <text>adenosine(34) in tRNA + H2O + H(+) = inosine(34) in tRNA + NH4(+)</text>
        <dbReference type="Rhea" id="RHEA:43168"/>
        <dbReference type="Rhea" id="RHEA-COMP:10373"/>
        <dbReference type="Rhea" id="RHEA-COMP:10374"/>
        <dbReference type="ChEBI" id="CHEBI:15377"/>
        <dbReference type="ChEBI" id="CHEBI:15378"/>
        <dbReference type="ChEBI" id="CHEBI:28938"/>
        <dbReference type="ChEBI" id="CHEBI:74411"/>
        <dbReference type="ChEBI" id="CHEBI:82852"/>
        <dbReference type="EC" id="3.5.4.33"/>
    </reaction>
</comment>
<comment type="similarity">
    <text evidence="1">Belongs to the cytidine and deoxycytidylate deaminase family. ADAT2 subfamily.</text>
</comment>
<feature type="active site" description="Proton donor" evidence="8">
    <location>
        <position position="68"/>
    </location>
</feature>
<dbReference type="AlphaFoldDB" id="A0A317ZH48"/>
<evidence type="ECO:0000256" key="2">
    <source>
        <dbReference type="ARBA" id="ARBA00011738"/>
    </source>
</evidence>
<dbReference type="InParanoid" id="A0A317ZH48"/>
<keyword evidence="3 8" id="KW-0819">tRNA processing</keyword>
<dbReference type="InterPro" id="IPR058535">
    <property type="entry name" value="MafB19-deam"/>
</dbReference>
<keyword evidence="6 8" id="KW-0862">Zinc</keyword>
<feature type="binding site" evidence="8">
    <location>
        <position position="99"/>
    </location>
    <ligand>
        <name>Zn(2+)</name>
        <dbReference type="ChEBI" id="CHEBI:29105"/>
        <note>catalytic</note>
    </ligand>
</feature>
<dbReference type="OrthoDB" id="9802676at2"/>
<comment type="subunit">
    <text evidence="2 8">Homodimer.</text>
</comment>
<sequence>MNCPFEKIYPSELVRDAVYFMTHAYNEAINAWNKDEVPIGAVIEHKGQIIGSAHNLSRSTNDPTAHAEILAISQAANSLGDWRLNDCALYVTKEPCPMCSGALVIARIGKVFYGLPDEKMGCVGGAVDLGALPRSNHHFESTGGVLEELNHGLLKAFFEEKRRLNAEKKAAELPES</sequence>
<dbReference type="Pfam" id="PF14437">
    <property type="entry name" value="MafB19-deam"/>
    <property type="match status" value="1"/>
</dbReference>
<feature type="binding site" evidence="8">
    <location>
        <position position="66"/>
    </location>
    <ligand>
        <name>Zn(2+)</name>
        <dbReference type="ChEBI" id="CHEBI:29105"/>
        <note>catalytic</note>
    </ligand>
</feature>